<evidence type="ECO:0000313" key="1">
    <source>
        <dbReference type="EMBL" id="GAH71961.1"/>
    </source>
</evidence>
<proteinExistence type="predicted"/>
<accession>X1HPB3</accession>
<sequence length="37" mass="4301">MRRKTFSDIEFLSEIVESIFSSVELQRTLNIIVEKAA</sequence>
<protein>
    <submittedName>
        <fullName evidence="1">Uncharacterized protein</fullName>
    </submittedName>
</protein>
<feature type="non-terminal residue" evidence="1">
    <location>
        <position position="37"/>
    </location>
</feature>
<name>X1HPB3_9ZZZZ</name>
<reference evidence="1" key="1">
    <citation type="journal article" date="2014" name="Front. Microbiol.">
        <title>High frequency of phylogenetically diverse reductive dehalogenase-homologous genes in deep subseafloor sedimentary metagenomes.</title>
        <authorList>
            <person name="Kawai M."/>
            <person name="Futagami T."/>
            <person name="Toyoda A."/>
            <person name="Takaki Y."/>
            <person name="Nishi S."/>
            <person name="Hori S."/>
            <person name="Arai W."/>
            <person name="Tsubouchi T."/>
            <person name="Morono Y."/>
            <person name="Uchiyama I."/>
            <person name="Ito T."/>
            <person name="Fujiyama A."/>
            <person name="Inagaki F."/>
            <person name="Takami H."/>
        </authorList>
    </citation>
    <scope>NUCLEOTIDE SEQUENCE</scope>
    <source>
        <strain evidence="1">Expedition CK06-06</strain>
    </source>
</reference>
<dbReference type="AlphaFoldDB" id="X1HPB3"/>
<comment type="caution">
    <text evidence="1">The sequence shown here is derived from an EMBL/GenBank/DDBJ whole genome shotgun (WGS) entry which is preliminary data.</text>
</comment>
<gene>
    <name evidence="1" type="ORF">S03H2_53174</name>
</gene>
<dbReference type="EMBL" id="BARU01033836">
    <property type="protein sequence ID" value="GAH71961.1"/>
    <property type="molecule type" value="Genomic_DNA"/>
</dbReference>
<organism evidence="1">
    <name type="scientific">marine sediment metagenome</name>
    <dbReference type="NCBI Taxonomy" id="412755"/>
    <lineage>
        <taxon>unclassified sequences</taxon>
        <taxon>metagenomes</taxon>
        <taxon>ecological metagenomes</taxon>
    </lineage>
</organism>